<proteinExistence type="predicted"/>
<evidence type="ECO:0000313" key="1">
    <source>
        <dbReference type="EMBL" id="EJW99636.1"/>
    </source>
</evidence>
<gene>
    <name evidence="1" type="ORF">EVA_12256</name>
</gene>
<organism evidence="1">
    <name type="scientific">gut metagenome</name>
    <dbReference type="NCBI Taxonomy" id="749906"/>
    <lineage>
        <taxon>unclassified sequences</taxon>
        <taxon>metagenomes</taxon>
        <taxon>organismal metagenomes</taxon>
    </lineage>
</organism>
<sequence length="84" mass="9965">MKELFFFQLKLWILLVKIFHFPLIKGIGHIQRISDICQGFHGTDLPQLFQKFQKGLPYLGIRFPSFQLPGQCADFFLYFLKIRS</sequence>
<comment type="caution">
    <text evidence="1">The sequence shown here is derived from an EMBL/GenBank/DDBJ whole genome shotgun (WGS) entry which is preliminary data.</text>
</comment>
<protein>
    <submittedName>
        <fullName evidence="1">Uncharacterized protein</fullName>
    </submittedName>
</protein>
<reference evidence="1" key="1">
    <citation type="journal article" date="2012" name="PLoS ONE">
        <title>Gene sets for utilization of primary and secondary nutrition supplies in the distal gut of endangered iberian lynx.</title>
        <authorList>
            <person name="Alcaide M."/>
            <person name="Messina E."/>
            <person name="Richter M."/>
            <person name="Bargiela R."/>
            <person name="Peplies J."/>
            <person name="Huws S.A."/>
            <person name="Newbold C.J."/>
            <person name="Golyshin P.N."/>
            <person name="Simon M.A."/>
            <person name="Lopez G."/>
            <person name="Yakimov M.M."/>
            <person name="Ferrer M."/>
        </authorList>
    </citation>
    <scope>NUCLEOTIDE SEQUENCE</scope>
</reference>
<dbReference type="EMBL" id="AMCI01003717">
    <property type="protein sequence ID" value="EJW99636.1"/>
    <property type="molecule type" value="Genomic_DNA"/>
</dbReference>
<name>J9FXD1_9ZZZZ</name>
<dbReference type="AlphaFoldDB" id="J9FXD1"/>
<accession>J9FXD1</accession>